<feature type="region of interest" description="Disordered" evidence="1">
    <location>
        <begin position="14"/>
        <end position="95"/>
    </location>
</feature>
<organism evidence="2 3">
    <name type="scientific">Actinotignum urinale</name>
    <dbReference type="NCBI Taxonomy" id="190146"/>
    <lineage>
        <taxon>Bacteria</taxon>
        <taxon>Bacillati</taxon>
        <taxon>Actinomycetota</taxon>
        <taxon>Actinomycetes</taxon>
        <taxon>Actinomycetales</taxon>
        <taxon>Actinomycetaceae</taxon>
        <taxon>Actinotignum</taxon>
    </lineage>
</organism>
<keyword evidence="3" id="KW-1185">Reference proteome</keyword>
<dbReference type="EMBL" id="JAWNGA010000018">
    <property type="protein sequence ID" value="MDY5133761.1"/>
    <property type="molecule type" value="Genomic_DNA"/>
</dbReference>
<sequence length="149" mass="15358">MDNLLGVDGEILAREDDLHGSGSRVGVGVGEPPARSHTAPDLPGSCDMHALPDMPGEPSDPGEVWEQSTPGKPCEPGESGEILPGSPTQGACADSVSGEGLPVAWALMRECLPVALLGLVTGGEKAIVGCLRELVGLGWQPFQIRELLS</sequence>
<dbReference type="Proteomes" id="UP001275049">
    <property type="component" value="Unassembled WGS sequence"/>
</dbReference>
<evidence type="ECO:0000313" key="3">
    <source>
        <dbReference type="Proteomes" id="UP001275049"/>
    </source>
</evidence>
<evidence type="ECO:0000313" key="2">
    <source>
        <dbReference type="EMBL" id="MDY5133761.1"/>
    </source>
</evidence>
<comment type="caution">
    <text evidence="2">The sequence shown here is derived from an EMBL/GenBank/DDBJ whole genome shotgun (WGS) entry which is preliminary data.</text>
</comment>
<evidence type="ECO:0000256" key="1">
    <source>
        <dbReference type="SAM" id="MobiDB-lite"/>
    </source>
</evidence>
<name>A0ABU5G8V2_9ACTO</name>
<proteinExistence type="predicted"/>
<feature type="non-terminal residue" evidence="2">
    <location>
        <position position="149"/>
    </location>
</feature>
<dbReference type="RefSeq" id="WP_320755573.1">
    <property type="nucleotide sequence ID" value="NZ_JAWNGA010000018.1"/>
</dbReference>
<protein>
    <submittedName>
        <fullName evidence="2">Uncharacterized protein</fullName>
    </submittedName>
</protein>
<gene>
    <name evidence="2" type="ORF">R6G86_08450</name>
</gene>
<accession>A0ABU5G8V2</accession>
<reference evidence="2 3" key="1">
    <citation type="submission" date="2023-10" db="EMBL/GenBank/DDBJ databases">
        <title>Whole Genome based description of the genera Actinobaculum and Actinotignum reveals a complex phylogenetic relationship within the species included in the genus Actinotignum.</title>
        <authorList>
            <person name="Jensen C.S."/>
            <person name="Dargis R."/>
            <person name="Kemp M."/>
            <person name="Christensen J.J."/>
        </authorList>
    </citation>
    <scope>NUCLEOTIDE SEQUENCE [LARGE SCALE GENOMIC DNA]</scope>
    <source>
        <strain evidence="2 3">SLA_B974</strain>
    </source>
</reference>